<dbReference type="AlphaFoldDB" id="A0A1F4U4G7"/>
<feature type="domain" description="Carboxymuconolactone decarboxylase-like" evidence="1">
    <location>
        <begin position="31"/>
        <end position="105"/>
    </location>
</feature>
<sequence length="119" mass="13651">MKSKKVDEFLAERKRMNEIVMKYAGMNIKKFYNLDTQAYQAGVLSEKTKEMLGLVASFVLRCDDCINYHLVKCQKNGLTTQELEEILTVGVMIGGTITIPHLRRAFSLWEELNKDEISS</sequence>
<keyword evidence="2" id="KW-0575">Peroxidase</keyword>
<keyword evidence="2" id="KW-0560">Oxidoreductase</keyword>
<reference evidence="2 3" key="1">
    <citation type="journal article" date="2016" name="Nat. Commun.">
        <title>Thousands of microbial genomes shed light on interconnected biogeochemical processes in an aquifer system.</title>
        <authorList>
            <person name="Anantharaman K."/>
            <person name="Brown C.T."/>
            <person name="Hug L.A."/>
            <person name="Sharon I."/>
            <person name="Castelle C.J."/>
            <person name="Probst A.J."/>
            <person name="Thomas B.C."/>
            <person name="Singh A."/>
            <person name="Wilkins M.J."/>
            <person name="Karaoz U."/>
            <person name="Brodie E.L."/>
            <person name="Williams K.H."/>
            <person name="Hubbard S.S."/>
            <person name="Banfield J.F."/>
        </authorList>
    </citation>
    <scope>NUCLEOTIDE SEQUENCE [LARGE SCALE GENOMIC DNA]</scope>
</reference>
<dbReference type="Gene3D" id="1.20.1290.10">
    <property type="entry name" value="AhpD-like"/>
    <property type="match status" value="1"/>
</dbReference>
<dbReference type="InterPro" id="IPR029032">
    <property type="entry name" value="AhpD-like"/>
</dbReference>
<dbReference type="Proteomes" id="UP000177025">
    <property type="component" value="Unassembled WGS sequence"/>
</dbReference>
<accession>A0A1F4U4G7</accession>
<organism evidence="2 3">
    <name type="scientific">candidate division WOR-3 bacterium RBG_13_43_14</name>
    <dbReference type="NCBI Taxonomy" id="1802590"/>
    <lineage>
        <taxon>Bacteria</taxon>
        <taxon>Bacteria division WOR-3</taxon>
    </lineage>
</organism>
<dbReference type="NCBIfam" id="TIGR00778">
    <property type="entry name" value="ahpD_dom"/>
    <property type="match status" value="1"/>
</dbReference>
<dbReference type="GO" id="GO:0051920">
    <property type="term" value="F:peroxiredoxin activity"/>
    <property type="evidence" value="ECO:0007669"/>
    <property type="project" value="InterPro"/>
</dbReference>
<dbReference type="Pfam" id="PF02627">
    <property type="entry name" value="CMD"/>
    <property type="match status" value="1"/>
</dbReference>
<dbReference type="SUPFAM" id="SSF69118">
    <property type="entry name" value="AhpD-like"/>
    <property type="match status" value="1"/>
</dbReference>
<comment type="caution">
    <text evidence="2">The sequence shown here is derived from an EMBL/GenBank/DDBJ whole genome shotgun (WGS) entry which is preliminary data.</text>
</comment>
<dbReference type="InterPro" id="IPR003779">
    <property type="entry name" value="CMD-like"/>
</dbReference>
<evidence type="ECO:0000313" key="2">
    <source>
        <dbReference type="EMBL" id="OGC39730.1"/>
    </source>
</evidence>
<dbReference type="PANTHER" id="PTHR33930">
    <property type="entry name" value="ALKYL HYDROPEROXIDE REDUCTASE AHPD"/>
    <property type="match status" value="1"/>
</dbReference>
<gene>
    <name evidence="2" type="ORF">A2Y85_02470</name>
</gene>
<name>A0A1F4U4G7_UNCW3</name>
<dbReference type="InterPro" id="IPR004675">
    <property type="entry name" value="AhpD_core"/>
</dbReference>
<dbReference type="EMBL" id="MEUM01000132">
    <property type="protein sequence ID" value="OGC39730.1"/>
    <property type="molecule type" value="Genomic_DNA"/>
</dbReference>
<evidence type="ECO:0000313" key="3">
    <source>
        <dbReference type="Proteomes" id="UP000177025"/>
    </source>
</evidence>
<protein>
    <submittedName>
        <fullName evidence="2">Alkylhydroperoxidase</fullName>
    </submittedName>
</protein>
<evidence type="ECO:0000259" key="1">
    <source>
        <dbReference type="Pfam" id="PF02627"/>
    </source>
</evidence>
<dbReference type="PANTHER" id="PTHR33930:SF2">
    <property type="entry name" value="BLR3452 PROTEIN"/>
    <property type="match status" value="1"/>
</dbReference>
<proteinExistence type="predicted"/>